<dbReference type="EMBL" id="CAJNDS010002149">
    <property type="protein sequence ID" value="CAE7351920.1"/>
    <property type="molecule type" value="Genomic_DNA"/>
</dbReference>
<evidence type="ECO:0000259" key="4">
    <source>
        <dbReference type="PROSITE" id="PS50053"/>
    </source>
</evidence>
<dbReference type="PROSITE" id="PS50088">
    <property type="entry name" value="ANK_REPEAT"/>
    <property type="match status" value="8"/>
</dbReference>
<dbReference type="OrthoDB" id="20872at2759"/>
<dbReference type="SUPFAM" id="SSF48403">
    <property type="entry name" value="Ankyrin repeat"/>
    <property type="match status" value="2"/>
</dbReference>
<dbReference type="PROSITE" id="PS50297">
    <property type="entry name" value="ANK_REP_REGION"/>
    <property type="match status" value="8"/>
</dbReference>
<dbReference type="PROSITE" id="PS50053">
    <property type="entry name" value="UBIQUITIN_2"/>
    <property type="match status" value="1"/>
</dbReference>
<evidence type="ECO:0000256" key="2">
    <source>
        <dbReference type="ARBA" id="ARBA00023043"/>
    </source>
</evidence>
<dbReference type="CDD" id="cd17039">
    <property type="entry name" value="Ubl_ubiquitin_like"/>
    <property type="match status" value="1"/>
</dbReference>
<feature type="repeat" description="ANK" evidence="3">
    <location>
        <begin position="326"/>
        <end position="354"/>
    </location>
</feature>
<proteinExistence type="predicted"/>
<dbReference type="PANTHER" id="PTHR24171:SF8">
    <property type="entry name" value="BRCA1-ASSOCIATED RING DOMAIN PROTEIN 1"/>
    <property type="match status" value="1"/>
</dbReference>
<dbReference type="InterPro" id="IPR000626">
    <property type="entry name" value="Ubiquitin-like_dom"/>
</dbReference>
<evidence type="ECO:0000313" key="6">
    <source>
        <dbReference type="Proteomes" id="UP000604046"/>
    </source>
</evidence>
<keyword evidence="6" id="KW-1185">Reference proteome</keyword>
<comment type="caution">
    <text evidence="5">The sequence shown here is derived from an EMBL/GenBank/DDBJ whole genome shotgun (WGS) entry which is preliminary data.</text>
</comment>
<feature type="repeat" description="ANK" evidence="3">
    <location>
        <begin position="216"/>
        <end position="248"/>
    </location>
</feature>
<protein>
    <submittedName>
        <fullName evidence="5">ANKRD50 protein</fullName>
    </submittedName>
</protein>
<keyword evidence="1" id="KW-0677">Repeat</keyword>
<feature type="repeat" description="ANK" evidence="3">
    <location>
        <begin position="438"/>
        <end position="470"/>
    </location>
</feature>
<gene>
    <name evidence="5" type="primary">ANKRD50</name>
    <name evidence="5" type="ORF">SNAT2548_LOCUS18568</name>
</gene>
<dbReference type="InterPro" id="IPR036770">
    <property type="entry name" value="Ankyrin_rpt-contain_sf"/>
</dbReference>
<feature type="repeat" description="ANK" evidence="3">
    <location>
        <begin position="118"/>
        <end position="150"/>
    </location>
</feature>
<dbReference type="Gene3D" id="1.25.40.20">
    <property type="entry name" value="Ankyrin repeat-containing domain"/>
    <property type="match status" value="4"/>
</dbReference>
<dbReference type="SMART" id="SM00248">
    <property type="entry name" value="ANK"/>
    <property type="match status" value="11"/>
</dbReference>
<accession>A0A812P6A4</accession>
<feature type="repeat" description="ANK" evidence="3">
    <location>
        <begin position="405"/>
        <end position="437"/>
    </location>
</feature>
<dbReference type="Pfam" id="PF00023">
    <property type="entry name" value="Ank"/>
    <property type="match status" value="2"/>
</dbReference>
<dbReference type="AlphaFoldDB" id="A0A812P6A4"/>
<dbReference type="Proteomes" id="UP000604046">
    <property type="component" value="Unassembled WGS sequence"/>
</dbReference>
<evidence type="ECO:0000256" key="3">
    <source>
        <dbReference type="PROSITE-ProRule" id="PRU00023"/>
    </source>
</evidence>
<keyword evidence="2 3" id="KW-0040">ANK repeat</keyword>
<evidence type="ECO:0000313" key="5">
    <source>
        <dbReference type="EMBL" id="CAE7351920.1"/>
    </source>
</evidence>
<dbReference type="GO" id="GO:0085020">
    <property type="term" value="P:protein K6-linked ubiquitination"/>
    <property type="evidence" value="ECO:0007669"/>
    <property type="project" value="TreeGrafter"/>
</dbReference>
<dbReference type="Pfam" id="PF13637">
    <property type="entry name" value="Ank_4"/>
    <property type="match status" value="2"/>
</dbReference>
<name>A0A812P6A4_9DINO</name>
<dbReference type="PANTHER" id="PTHR24171">
    <property type="entry name" value="ANKYRIN REPEAT DOMAIN-CONTAINING PROTEIN 39-RELATED"/>
    <property type="match status" value="1"/>
</dbReference>
<feature type="repeat" description="ANK" evidence="3">
    <location>
        <begin position="184"/>
        <end position="216"/>
    </location>
</feature>
<feature type="repeat" description="ANK" evidence="3">
    <location>
        <begin position="471"/>
        <end position="503"/>
    </location>
</feature>
<reference evidence="5" key="1">
    <citation type="submission" date="2021-02" db="EMBL/GenBank/DDBJ databases">
        <authorList>
            <person name="Dougan E. K."/>
            <person name="Rhodes N."/>
            <person name="Thang M."/>
            <person name="Chan C."/>
        </authorList>
    </citation>
    <scope>NUCLEOTIDE SEQUENCE</scope>
</reference>
<dbReference type="Pfam" id="PF12796">
    <property type="entry name" value="Ank_2"/>
    <property type="match status" value="2"/>
</dbReference>
<dbReference type="PRINTS" id="PR01415">
    <property type="entry name" value="ANKYRIN"/>
</dbReference>
<feature type="domain" description="Ubiquitin-like" evidence="4">
    <location>
        <begin position="29"/>
        <end position="65"/>
    </location>
</feature>
<organism evidence="5 6">
    <name type="scientific">Symbiodinium natans</name>
    <dbReference type="NCBI Taxonomy" id="878477"/>
    <lineage>
        <taxon>Eukaryota</taxon>
        <taxon>Sar</taxon>
        <taxon>Alveolata</taxon>
        <taxon>Dinophyceae</taxon>
        <taxon>Suessiales</taxon>
        <taxon>Symbiodiniaceae</taxon>
        <taxon>Symbiodinium</taxon>
    </lineage>
</organism>
<dbReference type="InterPro" id="IPR002110">
    <property type="entry name" value="Ankyrin_rpt"/>
</dbReference>
<evidence type="ECO:0000256" key="1">
    <source>
        <dbReference type="ARBA" id="ARBA00022737"/>
    </source>
</evidence>
<feature type="repeat" description="ANK" evidence="3">
    <location>
        <begin position="249"/>
        <end position="281"/>
    </location>
</feature>
<sequence>MLRVYLASGELLEVDTQEVAKTSETWPPSVLSLKRHLQQLCGQPRFKLRLLCSGTILEDSEVLASSLDLQLVVLPFCLSREAQCRELMQAIFVNSTEEVEAILQRPQDPNLKPDSQDAQDAALHLALQLRRSDIVQLLLEAWADVDKPDGRGSSPVFKAVDIHHLEALRALLAARADADKANSMGQTPLLQAAANGLTEAASLLVQAGADKELNVNGRTPLHTAVQGGHSGVVRVLLEARSDLNSVDRHGCTPLRMAAEVGDLVAMRLLLDAKADVDKGDFNSLSPLLVVLGNLEGQGGRLEGHGRLRLVRVLMEASADVNKADATGRTPVLVACLRGCVEITKLLVEAGATLHKAWVKEPSGDTVGSAHPEIVHLLSEAAANGSVETARLLVEAGADKDELNSYGKTPLYMAALCGHPDVTKLLLEAQADPNKVADDGSTPLRMAAELGDLETTQRLLEAGADTDRADNAGLTPLLAACIHGKVEVARALVAAGADAKAIEANSDNEVQHLESVGNLEGVRMLMEAEAGEARASKRRK</sequence>
<dbReference type="GO" id="GO:0004842">
    <property type="term" value="F:ubiquitin-protein transferase activity"/>
    <property type="evidence" value="ECO:0007669"/>
    <property type="project" value="TreeGrafter"/>
</dbReference>